<evidence type="ECO:0000313" key="3">
    <source>
        <dbReference type="Proteomes" id="UP000708208"/>
    </source>
</evidence>
<accession>A0A8J2PCJ8</accession>
<evidence type="ECO:0000256" key="1">
    <source>
        <dbReference type="SAM" id="MobiDB-lite"/>
    </source>
</evidence>
<organism evidence="2 3">
    <name type="scientific">Allacma fusca</name>
    <dbReference type="NCBI Taxonomy" id="39272"/>
    <lineage>
        <taxon>Eukaryota</taxon>
        <taxon>Metazoa</taxon>
        <taxon>Ecdysozoa</taxon>
        <taxon>Arthropoda</taxon>
        <taxon>Hexapoda</taxon>
        <taxon>Collembola</taxon>
        <taxon>Symphypleona</taxon>
        <taxon>Sminthuridae</taxon>
        <taxon>Allacma</taxon>
    </lineage>
</organism>
<comment type="caution">
    <text evidence="2">The sequence shown here is derived from an EMBL/GenBank/DDBJ whole genome shotgun (WGS) entry which is preliminary data.</text>
</comment>
<gene>
    <name evidence="2" type="ORF">AFUS01_LOCUS33963</name>
</gene>
<name>A0A8J2PCJ8_9HEXA</name>
<dbReference type="EMBL" id="CAJVCH010530501">
    <property type="protein sequence ID" value="CAG7823767.1"/>
    <property type="molecule type" value="Genomic_DNA"/>
</dbReference>
<sequence length="130" mass="13704">YTTDSSGGAPAVPADYPPPQGGCGSYPSNPSPPQHPGGDYPPSFDPQGPFPVYDPSYPQPCPQGPYTPGGPAGKPFFQCPQSEQMFSLVFNFLDIIINMLMVPVPVMPGNGYDQGQPGFNDYGDMQAMAG</sequence>
<feature type="non-terminal residue" evidence="2">
    <location>
        <position position="1"/>
    </location>
</feature>
<keyword evidence="3" id="KW-1185">Reference proteome</keyword>
<reference evidence="2" key="1">
    <citation type="submission" date="2021-06" db="EMBL/GenBank/DDBJ databases">
        <authorList>
            <person name="Hodson N. C."/>
            <person name="Mongue J. A."/>
            <person name="Jaron S. K."/>
        </authorList>
    </citation>
    <scope>NUCLEOTIDE SEQUENCE</scope>
</reference>
<feature type="region of interest" description="Disordered" evidence="1">
    <location>
        <begin position="1"/>
        <end position="75"/>
    </location>
</feature>
<proteinExistence type="predicted"/>
<evidence type="ECO:0000313" key="2">
    <source>
        <dbReference type="EMBL" id="CAG7823767.1"/>
    </source>
</evidence>
<dbReference type="Proteomes" id="UP000708208">
    <property type="component" value="Unassembled WGS sequence"/>
</dbReference>
<protein>
    <submittedName>
        <fullName evidence="2">Uncharacterized protein</fullName>
    </submittedName>
</protein>
<dbReference type="AlphaFoldDB" id="A0A8J2PCJ8"/>